<dbReference type="EC" id="4.6.1.17" evidence="3"/>
<accession>A0A8J3NN55</accession>
<dbReference type="CDD" id="cd01420">
    <property type="entry name" value="MoaC_PE"/>
    <property type="match status" value="1"/>
</dbReference>
<dbReference type="InterPro" id="IPR047594">
    <property type="entry name" value="MoaC_bact/euk"/>
</dbReference>
<evidence type="ECO:0000256" key="4">
    <source>
        <dbReference type="ARBA" id="ARBA00023150"/>
    </source>
</evidence>
<name>A0A8J3NN55_9ACTN</name>
<dbReference type="AlphaFoldDB" id="A0A8J3NN55"/>
<dbReference type="InterPro" id="IPR008284">
    <property type="entry name" value="MoCF_biosynth_CS"/>
</dbReference>
<dbReference type="SMART" id="SM00852">
    <property type="entry name" value="MoCF_biosynth"/>
    <property type="match status" value="1"/>
</dbReference>
<evidence type="ECO:0000259" key="6">
    <source>
        <dbReference type="SMART" id="SM00852"/>
    </source>
</evidence>
<dbReference type="InterPro" id="IPR001453">
    <property type="entry name" value="MoaB/Mog_dom"/>
</dbReference>
<evidence type="ECO:0000256" key="1">
    <source>
        <dbReference type="ARBA" id="ARBA00001637"/>
    </source>
</evidence>
<evidence type="ECO:0000256" key="5">
    <source>
        <dbReference type="ARBA" id="ARBA00023239"/>
    </source>
</evidence>
<dbReference type="GO" id="GO:0006777">
    <property type="term" value="P:Mo-molybdopterin cofactor biosynthetic process"/>
    <property type="evidence" value="ECO:0007669"/>
    <property type="project" value="UniProtKB-KW"/>
</dbReference>
<dbReference type="InterPro" id="IPR023045">
    <property type="entry name" value="MoaC"/>
</dbReference>
<sequence length="321" mass="32672">MVDVAGKEITLRTAVAAGRVVTTREVLDLLLGEGVPKGDALGVARLAGIMAAKRTPELVPLCHPIAIHGVAVDLTVTADGVEMTATVRTADRTGVEMEALTCVAAAGLALIDMIKAVDPAASIQDVRVLRKEGGKTGLWERGAMTAISQEKPRPNSGAPKVRVIVASTRAATGVYADTGGPLLAAGLREFGCEVADVVVVPDGEPVRRALRDALAERPDAIVTTGGTGISPTDRTPDVTRSLLDYEVPGIADAVRSAGATPLAALSRGVVGVAGRTLIVNLPGSTGGVRDGLAVLAKVLPHAVDQLRGGDHPASSGGNSHD</sequence>
<comment type="catalytic activity">
    <reaction evidence="1">
        <text>(8S)-3',8-cyclo-7,8-dihydroguanosine 5'-triphosphate = cyclic pyranopterin phosphate + diphosphate</text>
        <dbReference type="Rhea" id="RHEA:49580"/>
        <dbReference type="ChEBI" id="CHEBI:33019"/>
        <dbReference type="ChEBI" id="CHEBI:59648"/>
        <dbReference type="ChEBI" id="CHEBI:131766"/>
        <dbReference type="EC" id="4.6.1.17"/>
    </reaction>
</comment>
<comment type="caution">
    <text evidence="7">The sequence shown here is derived from an EMBL/GenBank/DDBJ whole genome shotgun (WGS) entry which is preliminary data.</text>
</comment>
<dbReference type="GO" id="GO:0061799">
    <property type="term" value="F:cyclic pyranopterin monophosphate synthase activity"/>
    <property type="evidence" value="ECO:0007669"/>
    <property type="project" value="UniProtKB-EC"/>
</dbReference>
<dbReference type="Pfam" id="PF01967">
    <property type="entry name" value="MoaC"/>
    <property type="match status" value="1"/>
</dbReference>
<dbReference type="InterPro" id="IPR036425">
    <property type="entry name" value="MoaB/Mog-like_dom_sf"/>
</dbReference>
<dbReference type="UniPathway" id="UPA00344"/>
<organism evidence="7 8">
    <name type="scientific">Catellatospora bangladeshensis</name>
    <dbReference type="NCBI Taxonomy" id="310355"/>
    <lineage>
        <taxon>Bacteria</taxon>
        <taxon>Bacillati</taxon>
        <taxon>Actinomycetota</taxon>
        <taxon>Actinomycetes</taxon>
        <taxon>Micromonosporales</taxon>
        <taxon>Micromonosporaceae</taxon>
        <taxon>Catellatospora</taxon>
    </lineage>
</organism>
<feature type="domain" description="MoaB/Mog" evidence="6">
    <location>
        <begin position="162"/>
        <end position="302"/>
    </location>
</feature>
<dbReference type="CDD" id="cd00886">
    <property type="entry name" value="MogA_MoaB"/>
    <property type="match status" value="1"/>
</dbReference>
<dbReference type="NCBIfam" id="NF006870">
    <property type="entry name" value="PRK09364.1"/>
    <property type="match status" value="1"/>
</dbReference>
<dbReference type="InterPro" id="IPR051920">
    <property type="entry name" value="MPT_Adenylyltrnsfr/MoaC-Rel"/>
</dbReference>
<dbReference type="NCBIfam" id="NF002947">
    <property type="entry name" value="PRK03604.1"/>
    <property type="match status" value="1"/>
</dbReference>
<dbReference type="InterPro" id="IPR036522">
    <property type="entry name" value="MoaC_sf"/>
</dbReference>
<keyword evidence="5" id="KW-0456">Lyase</keyword>
<dbReference type="InterPro" id="IPR012247">
    <property type="entry name" value="MoaC_MogA"/>
</dbReference>
<dbReference type="Proteomes" id="UP000601223">
    <property type="component" value="Unassembled WGS sequence"/>
</dbReference>
<protein>
    <recommendedName>
        <fullName evidence="3">cyclic pyranopterin monophosphate synthase</fullName>
        <ecNumber evidence="3">4.6.1.17</ecNumber>
    </recommendedName>
</protein>
<keyword evidence="4" id="KW-0501">Molybdenum cofactor biosynthesis</keyword>
<comment type="pathway">
    <text evidence="2">Cofactor biosynthesis; molybdopterin biosynthesis.</text>
</comment>
<evidence type="ECO:0000313" key="8">
    <source>
        <dbReference type="Proteomes" id="UP000601223"/>
    </source>
</evidence>
<dbReference type="Gene3D" id="3.40.980.10">
    <property type="entry name" value="MoaB/Mog-like domain"/>
    <property type="match status" value="1"/>
</dbReference>
<dbReference type="PANTHER" id="PTHR43764:SF1">
    <property type="entry name" value="MOLYBDOPTERIN MOLYBDOTRANSFERASE"/>
    <property type="match status" value="1"/>
</dbReference>
<dbReference type="PROSITE" id="PS01078">
    <property type="entry name" value="MOCF_BIOSYNTHESIS_1"/>
    <property type="match status" value="1"/>
</dbReference>
<keyword evidence="8" id="KW-1185">Reference proteome</keyword>
<evidence type="ECO:0000256" key="2">
    <source>
        <dbReference type="ARBA" id="ARBA00005046"/>
    </source>
</evidence>
<gene>
    <name evidence="7" type="ORF">Cba03nite_58640</name>
</gene>
<dbReference type="InterPro" id="IPR002820">
    <property type="entry name" value="Mopterin_CF_biosynth-C_dom"/>
</dbReference>
<dbReference type="SUPFAM" id="SSF55040">
    <property type="entry name" value="Molybdenum cofactor biosynthesis protein C, MoaC"/>
    <property type="match status" value="1"/>
</dbReference>
<dbReference type="EMBL" id="BONF01000038">
    <property type="protein sequence ID" value="GIF84515.1"/>
    <property type="molecule type" value="Genomic_DNA"/>
</dbReference>
<dbReference type="Gene3D" id="3.30.70.640">
    <property type="entry name" value="Molybdopterin cofactor biosynthesis C (MoaC) domain"/>
    <property type="match status" value="1"/>
</dbReference>
<proteinExistence type="predicted"/>
<dbReference type="SUPFAM" id="SSF53218">
    <property type="entry name" value="Molybdenum cofactor biosynthesis proteins"/>
    <property type="match status" value="1"/>
</dbReference>
<dbReference type="PANTHER" id="PTHR43764">
    <property type="entry name" value="MOLYBDENUM COFACTOR BIOSYNTHESIS"/>
    <property type="match status" value="1"/>
</dbReference>
<dbReference type="NCBIfam" id="TIGR00177">
    <property type="entry name" value="molyb_syn"/>
    <property type="match status" value="1"/>
</dbReference>
<evidence type="ECO:0000256" key="3">
    <source>
        <dbReference type="ARBA" id="ARBA00012575"/>
    </source>
</evidence>
<reference evidence="7 8" key="1">
    <citation type="submission" date="2021-01" db="EMBL/GenBank/DDBJ databases">
        <title>Whole genome shotgun sequence of Catellatospora bangladeshensis NBRC 107357.</title>
        <authorList>
            <person name="Komaki H."/>
            <person name="Tamura T."/>
        </authorList>
    </citation>
    <scope>NUCLEOTIDE SEQUENCE [LARGE SCALE GENOMIC DNA]</scope>
    <source>
        <strain evidence="7 8">NBRC 107357</strain>
    </source>
</reference>
<dbReference type="PIRSF" id="PIRSF036594">
    <property type="entry name" value="MoaC_MogA"/>
    <property type="match status" value="1"/>
</dbReference>
<dbReference type="NCBIfam" id="TIGR00581">
    <property type="entry name" value="moaC"/>
    <property type="match status" value="1"/>
</dbReference>
<dbReference type="Pfam" id="PF00994">
    <property type="entry name" value="MoCF_biosynth"/>
    <property type="match status" value="1"/>
</dbReference>
<evidence type="ECO:0000313" key="7">
    <source>
        <dbReference type="EMBL" id="GIF84515.1"/>
    </source>
</evidence>